<dbReference type="PRINTS" id="PR00069">
    <property type="entry name" value="ALDKETRDTASE"/>
</dbReference>
<keyword evidence="2" id="KW-0560">Oxidoreductase</keyword>
<evidence type="ECO:0000313" key="6">
    <source>
        <dbReference type="Proteomes" id="UP000032702"/>
    </source>
</evidence>
<name>Q09D95_STIAD</name>
<proteinExistence type="inferred from homology"/>
<dbReference type="InterPro" id="IPR023210">
    <property type="entry name" value="NADP_OxRdtase_dom"/>
</dbReference>
<evidence type="ECO:0000256" key="3">
    <source>
        <dbReference type="ARBA" id="ARBA00038157"/>
    </source>
</evidence>
<dbReference type="CDD" id="cd19092">
    <property type="entry name" value="AKR_BsYcsN_EcYdhF-like"/>
    <property type="match status" value="1"/>
</dbReference>
<keyword evidence="1" id="KW-0521">NADP</keyword>
<comment type="caution">
    <text evidence="5">The sequence shown here is derived from an EMBL/GenBank/DDBJ whole genome shotgun (WGS) entry which is preliminary data.</text>
</comment>
<evidence type="ECO:0000259" key="4">
    <source>
        <dbReference type="Pfam" id="PF00248"/>
    </source>
</evidence>
<evidence type="ECO:0000256" key="1">
    <source>
        <dbReference type="ARBA" id="ARBA00022857"/>
    </source>
</evidence>
<gene>
    <name evidence="5" type="ORF">STIAU_3000</name>
</gene>
<dbReference type="EMBL" id="AAMD01000004">
    <property type="protein sequence ID" value="EAU69684.1"/>
    <property type="molecule type" value="Genomic_DNA"/>
</dbReference>
<dbReference type="OrthoDB" id="9768793at2"/>
<dbReference type="GO" id="GO:0005829">
    <property type="term" value="C:cytosol"/>
    <property type="evidence" value="ECO:0007669"/>
    <property type="project" value="TreeGrafter"/>
</dbReference>
<comment type="similarity">
    <text evidence="3">Belongs to the aldo/keto reductase family. Aldo/keto reductase 2 subfamily.</text>
</comment>
<dbReference type="PANTHER" id="PTHR43364">
    <property type="entry name" value="NADH-SPECIFIC METHYLGLYOXAL REDUCTASE-RELATED"/>
    <property type="match status" value="1"/>
</dbReference>
<dbReference type="GO" id="GO:0016491">
    <property type="term" value="F:oxidoreductase activity"/>
    <property type="evidence" value="ECO:0007669"/>
    <property type="project" value="UniProtKB-KW"/>
</dbReference>
<dbReference type="InterPro" id="IPR050523">
    <property type="entry name" value="AKR_Detox_Biosynth"/>
</dbReference>
<organism evidence="5 6">
    <name type="scientific">Stigmatella aurantiaca (strain DW4/3-1)</name>
    <dbReference type="NCBI Taxonomy" id="378806"/>
    <lineage>
        <taxon>Bacteria</taxon>
        <taxon>Pseudomonadati</taxon>
        <taxon>Myxococcota</taxon>
        <taxon>Myxococcia</taxon>
        <taxon>Myxococcales</taxon>
        <taxon>Cystobacterineae</taxon>
        <taxon>Archangiaceae</taxon>
        <taxon>Stigmatella</taxon>
    </lineage>
</organism>
<sequence length="305" mass="34010">MSSPMRVKMAPQGPEVSRLVYGVWRMQEDAQGTDPQRVLGKVQACLDLGITTFDHADIYGGYRCEELFGAALRTNPGLRQRLELVTKCGIMLTHPARPQNWIKHYDYSRQHLIGSVEQSLRNLATDYIDVLLLHRPSPLLDPAEAAEALRLLVEQGKVRHVGVSNFTPAQFDMLASYLPTPIVTNQVELHPLRPEPFLDGTLDHCLRQRILPMGWSPLAGGRLMTGHGEAEGRTREVLHGLGHKYGVAPETIVYAWLLRHPSRILPVLGTNQPERIASAARALSLSLDTQDWFAVWRAATGTEVP</sequence>
<dbReference type="InterPro" id="IPR036812">
    <property type="entry name" value="NAD(P)_OxRdtase_dom_sf"/>
</dbReference>
<feature type="domain" description="NADP-dependent oxidoreductase" evidence="4">
    <location>
        <begin position="18"/>
        <end position="292"/>
    </location>
</feature>
<dbReference type="PANTHER" id="PTHR43364:SF1">
    <property type="entry name" value="OXIDOREDUCTASE YDHF"/>
    <property type="match status" value="1"/>
</dbReference>
<dbReference type="PROSITE" id="PS00062">
    <property type="entry name" value="ALDOKETO_REDUCTASE_2"/>
    <property type="match status" value="1"/>
</dbReference>
<accession>Q09D95</accession>
<evidence type="ECO:0000313" key="5">
    <source>
        <dbReference type="EMBL" id="EAU69684.1"/>
    </source>
</evidence>
<dbReference type="SUPFAM" id="SSF51430">
    <property type="entry name" value="NAD(P)-linked oxidoreductase"/>
    <property type="match status" value="1"/>
</dbReference>
<dbReference type="Gene3D" id="3.20.20.100">
    <property type="entry name" value="NADP-dependent oxidoreductase domain"/>
    <property type="match status" value="1"/>
</dbReference>
<dbReference type="AlphaFoldDB" id="Q09D95"/>
<dbReference type="Proteomes" id="UP000032702">
    <property type="component" value="Unassembled WGS sequence"/>
</dbReference>
<dbReference type="Pfam" id="PF00248">
    <property type="entry name" value="Aldo_ket_red"/>
    <property type="match status" value="1"/>
</dbReference>
<evidence type="ECO:0000256" key="2">
    <source>
        <dbReference type="ARBA" id="ARBA00023002"/>
    </source>
</evidence>
<dbReference type="InterPro" id="IPR018170">
    <property type="entry name" value="Aldo/ket_reductase_CS"/>
</dbReference>
<dbReference type="PATRIC" id="fig|378806.16.peg.9013"/>
<dbReference type="InterPro" id="IPR020471">
    <property type="entry name" value="AKR"/>
</dbReference>
<reference evidence="5 6" key="1">
    <citation type="submission" date="2006-04" db="EMBL/GenBank/DDBJ databases">
        <authorList>
            <person name="Nierman W.C."/>
        </authorList>
    </citation>
    <scope>NUCLEOTIDE SEQUENCE [LARGE SCALE GENOMIC DNA]</scope>
    <source>
        <strain evidence="5 6">DW4/3-1</strain>
    </source>
</reference>
<dbReference type="FunFam" id="3.20.20.100:FF:000008">
    <property type="entry name" value="Aldo/keto reductase family oxidoreductase"/>
    <property type="match status" value="1"/>
</dbReference>
<protein>
    <submittedName>
        <fullName evidence="5">Ydhf chain A</fullName>
    </submittedName>
</protein>